<keyword evidence="2" id="KW-1185">Reference proteome</keyword>
<proteinExistence type="predicted"/>
<evidence type="ECO:0000313" key="2">
    <source>
        <dbReference type="Proteomes" id="UP000240653"/>
    </source>
</evidence>
<protein>
    <submittedName>
        <fullName evidence="1">Uncharacterized protein</fullName>
    </submittedName>
</protein>
<accession>A0A2P7RNE7</accession>
<evidence type="ECO:0000313" key="1">
    <source>
        <dbReference type="EMBL" id="PSJ51722.1"/>
    </source>
</evidence>
<organism evidence="1 2">
    <name type="scientific">Pseudaminobacter soli</name>
    <name type="common">ex Li et al. 2025</name>
    <dbReference type="NCBI Taxonomy" id="1295366"/>
    <lineage>
        <taxon>Bacteria</taxon>
        <taxon>Pseudomonadati</taxon>
        <taxon>Pseudomonadota</taxon>
        <taxon>Alphaproteobacteria</taxon>
        <taxon>Hyphomicrobiales</taxon>
        <taxon>Phyllobacteriaceae</taxon>
        <taxon>Pseudaminobacter</taxon>
    </lineage>
</organism>
<reference evidence="1 2" key="1">
    <citation type="submission" date="2018-03" db="EMBL/GenBank/DDBJ databases">
        <title>The draft genome of Mesorhizobium soli JCM 19897.</title>
        <authorList>
            <person name="Li L."/>
            <person name="Liu L."/>
            <person name="Liang L."/>
            <person name="Wang T."/>
            <person name="Zhang X."/>
        </authorList>
    </citation>
    <scope>NUCLEOTIDE SEQUENCE [LARGE SCALE GENOMIC DNA]</scope>
    <source>
        <strain evidence="1 2">JCM 19897</strain>
    </source>
</reference>
<dbReference type="AlphaFoldDB" id="A0A2P7RNE7"/>
<dbReference type="OrthoDB" id="8378722at2"/>
<comment type="caution">
    <text evidence="1">The sequence shown here is derived from an EMBL/GenBank/DDBJ whole genome shotgun (WGS) entry which is preliminary data.</text>
</comment>
<dbReference type="Proteomes" id="UP000240653">
    <property type="component" value="Unassembled WGS sequence"/>
</dbReference>
<sequence>MSTRTTQSIVHFFAPFALRGVDELQPPGDYAIDQDEDLIDGASWLAYRRVATFIHLPAVSTNKMTAQLVEIDPSELEAALKQDHEQDQ</sequence>
<gene>
    <name evidence="1" type="ORF">C7I85_29335</name>
</gene>
<name>A0A2P7RNE7_9HYPH</name>
<dbReference type="RefSeq" id="WP_106727528.1">
    <property type="nucleotide sequence ID" value="NZ_PXYL01000037.1"/>
</dbReference>
<dbReference type="EMBL" id="PXYL01000037">
    <property type="protein sequence ID" value="PSJ51722.1"/>
    <property type="molecule type" value="Genomic_DNA"/>
</dbReference>